<comment type="caution">
    <text evidence="3">The sequence shown here is derived from an EMBL/GenBank/DDBJ whole genome shotgun (WGS) entry which is preliminary data.</text>
</comment>
<gene>
    <name evidence="3" type="ORF">MIND_00029000</name>
</gene>
<evidence type="ECO:0000259" key="2">
    <source>
        <dbReference type="PROSITE" id="PS50097"/>
    </source>
</evidence>
<name>A0A8H6TE99_9AGAR</name>
<keyword evidence="4" id="KW-1185">Reference proteome</keyword>
<accession>A0A8H6TE99</accession>
<reference evidence="3" key="1">
    <citation type="submission" date="2020-05" db="EMBL/GenBank/DDBJ databases">
        <title>Mycena genomes resolve the evolution of fungal bioluminescence.</title>
        <authorList>
            <person name="Tsai I.J."/>
        </authorList>
    </citation>
    <scope>NUCLEOTIDE SEQUENCE</scope>
    <source>
        <strain evidence="3">171206Taipei</strain>
    </source>
</reference>
<evidence type="ECO:0000256" key="1">
    <source>
        <dbReference type="SAM" id="MobiDB-lite"/>
    </source>
</evidence>
<evidence type="ECO:0000313" key="3">
    <source>
        <dbReference type="EMBL" id="KAF7315146.1"/>
    </source>
</evidence>
<dbReference type="PROSITE" id="PS50097">
    <property type="entry name" value="BTB"/>
    <property type="match status" value="1"/>
</dbReference>
<feature type="region of interest" description="Disordered" evidence="1">
    <location>
        <begin position="1"/>
        <end position="24"/>
    </location>
</feature>
<feature type="domain" description="BTB" evidence="2">
    <location>
        <begin position="32"/>
        <end position="106"/>
    </location>
</feature>
<dbReference type="OrthoDB" id="3217871at2759"/>
<dbReference type="EMBL" id="JACAZF010000001">
    <property type="protein sequence ID" value="KAF7315146.1"/>
    <property type="molecule type" value="Genomic_DNA"/>
</dbReference>
<dbReference type="Proteomes" id="UP000636479">
    <property type="component" value="Unassembled WGS sequence"/>
</dbReference>
<evidence type="ECO:0000313" key="4">
    <source>
        <dbReference type="Proteomes" id="UP000636479"/>
    </source>
</evidence>
<dbReference type="GeneID" id="59339775"/>
<sequence length="330" mass="37372">MSAFEAPPAKRPRTDDPPLEPTTITRSDIWHMDGSVILQALTTQFRVHWGLLTMHSTVFKDMYALPQPNASEPTVEGCPVVEVHDDPVDLQNLLKALYNPTYLLQDSLPFAVVAALIRLGRKYDFSDLFKAGVRRLTRDYPSTVEDFDCQDTAKASILPYHGLHVDVLALARENNILSVLPVAFYSILHDYRHVEWLDGLERPDGTKAVLAPNELRICVTSSSRMFRIPLQTGYTFSWLYESPSADICRCVTECSQWRLKISQLFINFNSDYAGAALFPDPDQVEVFLQSSCLPCQNEIRKATQNGRKKAWEDLPSFFGLPGWDELTNEV</sequence>
<dbReference type="RefSeq" id="XP_037225169.1">
    <property type="nucleotide sequence ID" value="XM_037357259.1"/>
</dbReference>
<protein>
    <submittedName>
        <fullName evidence="3">BTB domain-containing protein</fullName>
    </submittedName>
</protein>
<organism evidence="3 4">
    <name type="scientific">Mycena indigotica</name>
    <dbReference type="NCBI Taxonomy" id="2126181"/>
    <lineage>
        <taxon>Eukaryota</taxon>
        <taxon>Fungi</taxon>
        <taxon>Dikarya</taxon>
        <taxon>Basidiomycota</taxon>
        <taxon>Agaricomycotina</taxon>
        <taxon>Agaricomycetes</taxon>
        <taxon>Agaricomycetidae</taxon>
        <taxon>Agaricales</taxon>
        <taxon>Marasmiineae</taxon>
        <taxon>Mycenaceae</taxon>
        <taxon>Mycena</taxon>
    </lineage>
</organism>
<dbReference type="InterPro" id="IPR011333">
    <property type="entry name" value="SKP1/BTB/POZ_sf"/>
</dbReference>
<proteinExistence type="predicted"/>
<dbReference type="Pfam" id="PF00651">
    <property type="entry name" value="BTB"/>
    <property type="match status" value="1"/>
</dbReference>
<dbReference type="AlphaFoldDB" id="A0A8H6TE99"/>
<dbReference type="Gene3D" id="3.30.710.10">
    <property type="entry name" value="Potassium Channel Kv1.1, Chain A"/>
    <property type="match status" value="1"/>
</dbReference>
<dbReference type="InterPro" id="IPR000210">
    <property type="entry name" value="BTB/POZ_dom"/>
</dbReference>